<dbReference type="AlphaFoldDB" id="A0A224Y1B4"/>
<evidence type="ECO:0000259" key="4">
    <source>
        <dbReference type="Pfam" id="PF15430"/>
    </source>
</evidence>
<feature type="chain" id="PRO_5013166525" evidence="3">
    <location>
        <begin position="22"/>
        <end position="119"/>
    </location>
</feature>
<accession>A0A224Y1B4</accession>
<feature type="signal peptide" evidence="3">
    <location>
        <begin position="1"/>
        <end position="21"/>
    </location>
</feature>
<keyword evidence="2" id="KW-0964">Secreted</keyword>
<protein>
    <submittedName>
        <fullName evidence="5">8.9 kDa family member</fullName>
    </submittedName>
</protein>
<evidence type="ECO:0000256" key="2">
    <source>
        <dbReference type="ARBA" id="ARBA00022525"/>
    </source>
</evidence>
<organism evidence="5">
    <name type="scientific">Rhipicephalus zambeziensis</name>
    <dbReference type="NCBI Taxonomy" id="60191"/>
    <lineage>
        <taxon>Eukaryota</taxon>
        <taxon>Metazoa</taxon>
        <taxon>Ecdysozoa</taxon>
        <taxon>Arthropoda</taxon>
        <taxon>Chelicerata</taxon>
        <taxon>Arachnida</taxon>
        <taxon>Acari</taxon>
        <taxon>Parasitiformes</taxon>
        <taxon>Ixodida</taxon>
        <taxon>Ixodoidea</taxon>
        <taxon>Ixodidae</taxon>
        <taxon>Rhipicephalinae</taxon>
        <taxon>Rhipicephalus</taxon>
        <taxon>Rhipicephalus</taxon>
    </lineage>
</organism>
<keyword evidence="3" id="KW-0732">Signal</keyword>
<sequence>MLIRLLFLSLASCSQLSLSDAARWFNPVPLCKKACCYQGIRVPLKNSVNLKCPCANWDCQGLNGTHGNLVVTGCAKVVALSPYVVHPGGRGVYPQCCPTLRRGKPSNGPSKRCKGPRRP</sequence>
<evidence type="ECO:0000256" key="1">
    <source>
        <dbReference type="ARBA" id="ARBA00004613"/>
    </source>
</evidence>
<comment type="subcellular location">
    <subcellularLocation>
        <location evidence="1">Secreted</location>
    </subcellularLocation>
</comment>
<name>A0A224Y1B4_9ACAR</name>
<dbReference type="EMBL" id="GFPF01000222">
    <property type="protein sequence ID" value="MAA11368.1"/>
    <property type="molecule type" value="Transcribed_RNA"/>
</dbReference>
<dbReference type="Pfam" id="PF15430">
    <property type="entry name" value="SVWC"/>
    <property type="match status" value="1"/>
</dbReference>
<dbReference type="InterPro" id="IPR029277">
    <property type="entry name" value="SVWC_dom"/>
</dbReference>
<feature type="domain" description="Single" evidence="4">
    <location>
        <begin position="35"/>
        <end position="100"/>
    </location>
</feature>
<evidence type="ECO:0000313" key="5">
    <source>
        <dbReference type="EMBL" id="MAA11368.1"/>
    </source>
</evidence>
<reference evidence="5" key="1">
    <citation type="journal article" date="2017" name="Parasit. Vectors">
        <title>Sialotranscriptomics of Rhipicephalus zambeziensis reveals intricate expression profiles of secretory proteins and suggests tight temporal transcriptional regulation during blood-feeding.</title>
        <authorList>
            <person name="de Castro M.H."/>
            <person name="de Klerk D."/>
            <person name="Pienaar R."/>
            <person name="Rees D.J.G."/>
            <person name="Mans B.J."/>
        </authorList>
    </citation>
    <scope>NUCLEOTIDE SEQUENCE</scope>
    <source>
        <tissue evidence="5">Salivary glands</tissue>
    </source>
</reference>
<dbReference type="GO" id="GO:0005576">
    <property type="term" value="C:extracellular region"/>
    <property type="evidence" value="ECO:0007669"/>
    <property type="project" value="UniProtKB-SubCell"/>
</dbReference>
<proteinExistence type="predicted"/>
<evidence type="ECO:0000256" key="3">
    <source>
        <dbReference type="SAM" id="SignalP"/>
    </source>
</evidence>